<accession>A0AA47E5C2</accession>
<dbReference type="PROSITE" id="PS51257">
    <property type="entry name" value="PROKAR_LIPOPROTEIN"/>
    <property type="match status" value="1"/>
</dbReference>
<dbReference type="RefSeq" id="WP_267932654.1">
    <property type="nucleotide sequence ID" value="NZ_CP113257.1"/>
</dbReference>
<protein>
    <submittedName>
        <fullName evidence="6">Cytochrome c</fullName>
    </submittedName>
</protein>
<name>A0AA47E5C2_9GAMM</name>
<evidence type="ECO:0000256" key="2">
    <source>
        <dbReference type="ARBA" id="ARBA00022723"/>
    </source>
</evidence>
<dbReference type="Gene3D" id="1.10.760.10">
    <property type="entry name" value="Cytochrome c-like domain"/>
    <property type="match status" value="1"/>
</dbReference>
<dbReference type="GO" id="GO:0009055">
    <property type="term" value="F:electron transfer activity"/>
    <property type="evidence" value="ECO:0007669"/>
    <property type="project" value="InterPro"/>
</dbReference>
<feature type="domain" description="Cytochrome c" evidence="5">
    <location>
        <begin position="80"/>
        <end position="165"/>
    </location>
</feature>
<dbReference type="PANTHER" id="PTHR40394:SF2">
    <property type="entry name" value="QUINOL:CYTOCHROME C OXIDOREDUCTASE MEMBRANE PROTEIN"/>
    <property type="match status" value="1"/>
</dbReference>
<dbReference type="AlphaFoldDB" id="A0AA47E5C2"/>
<dbReference type="PROSITE" id="PS51007">
    <property type="entry name" value="CYTC"/>
    <property type="match status" value="1"/>
</dbReference>
<gene>
    <name evidence="6" type="ORF">OSV15_09980</name>
</gene>
<dbReference type="Pfam" id="PF13442">
    <property type="entry name" value="Cytochrome_CBB3"/>
    <property type="match status" value="1"/>
</dbReference>
<dbReference type="Proteomes" id="UP001164632">
    <property type="component" value="Chromosome"/>
</dbReference>
<dbReference type="InterPro" id="IPR009056">
    <property type="entry name" value="Cyt_c-like_dom"/>
</dbReference>
<evidence type="ECO:0000256" key="4">
    <source>
        <dbReference type="PROSITE-ProRule" id="PRU00433"/>
    </source>
</evidence>
<dbReference type="GO" id="GO:0020037">
    <property type="term" value="F:heme binding"/>
    <property type="evidence" value="ECO:0007669"/>
    <property type="project" value="InterPro"/>
</dbReference>
<evidence type="ECO:0000313" key="6">
    <source>
        <dbReference type="EMBL" id="WAE54454.1"/>
    </source>
</evidence>
<dbReference type="SUPFAM" id="SSF46626">
    <property type="entry name" value="Cytochrome c"/>
    <property type="match status" value="1"/>
</dbReference>
<keyword evidence="3 4" id="KW-0408">Iron</keyword>
<proteinExistence type="predicted"/>
<evidence type="ECO:0000259" key="5">
    <source>
        <dbReference type="PROSITE" id="PS51007"/>
    </source>
</evidence>
<evidence type="ECO:0000313" key="7">
    <source>
        <dbReference type="Proteomes" id="UP001164632"/>
    </source>
</evidence>
<reference evidence="6" key="1">
    <citation type="submission" date="2022-11" db="EMBL/GenBank/DDBJ databases">
        <title>Genomic of Pseudomonas TF18.</title>
        <authorList>
            <person name="Liu T."/>
        </authorList>
    </citation>
    <scope>NUCLEOTIDE SEQUENCE</scope>
    <source>
        <strain evidence="6">TF18</strain>
    </source>
</reference>
<evidence type="ECO:0000256" key="3">
    <source>
        <dbReference type="ARBA" id="ARBA00023004"/>
    </source>
</evidence>
<evidence type="ECO:0000256" key="1">
    <source>
        <dbReference type="ARBA" id="ARBA00022617"/>
    </source>
</evidence>
<sequence length="187" mass="20581">MITHRWRRDVRYWVGLCLTASILALGGCDQMARQPRADAQEASQFFPDGKVSQAPPLGTVARGELAREAVLTRRPPLTAALLARGEERYRINCMPCHGPAGDGLGTVVNRGFPQPPDFAEARLRQAPDRHFLEVIEHGYGVMYSYAARVAPADRWAIVAHIRSLQLARHAAAEALPPADRQALEAQP</sequence>
<dbReference type="InterPro" id="IPR036909">
    <property type="entry name" value="Cyt_c-like_dom_sf"/>
</dbReference>
<dbReference type="GO" id="GO:0046872">
    <property type="term" value="F:metal ion binding"/>
    <property type="evidence" value="ECO:0007669"/>
    <property type="project" value="UniProtKB-KW"/>
</dbReference>
<keyword evidence="1 4" id="KW-0349">Heme</keyword>
<keyword evidence="2 4" id="KW-0479">Metal-binding</keyword>
<dbReference type="EMBL" id="CP113257">
    <property type="protein sequence ID" value="WAE54454.1"/>
    <property type="molecule type" value="Genomic_DNA"/>
</dbReference>
<organism evidence="6 7">
    <name type="scientific">Stutzerimonas frequens</name>
    <dbReference type="NCBI Taxonomy" id="2968969"/>
    <lineage>
        <taxon>Bacteria</taxon>
        <taxon>Pseudomonadati</taxon>
        <taxon>Pseudomonadota</taxon>
        <taxon>Gammaproteobacteria</taxon>
        <taxon>Pseudomonadales</taxon>
        <taxon>Pseudomonadaceae</taxon>
        <taxon>Stutzerimonas</taxon>
    </lineage>
</organism>
<dbReference type="PANTHER" id="PTHR40394">
    <property type="entry name" value="LIPOPROTEIN-RELATED"/>
    <property type="match status" value="1"/>
</dbReference>